<feature type="transmembrane region" description="Helical" evidence="1">
    <location>
        <begin position="31"/>
        <end position="49"/>
    </location>
</feature>
<dbReference type="Pfam" id="PF00892">
    <property type="entry name" value="EamA"/>
    <property type="match status" value="1"/>
</dbReference>
<feature type="transmembrane region" description="Helical" evidence="1">
    <location>
        <begin position="61"/>
        <end position="80"/>
    </location>
</feature>
<dbReference type="Gene3D" id="1.10.3730.20">
    <property type="match status" value="1"/>
</dbReference>
<keyword evidence="1" id="KW-0472">Membrane</keyword>
<evidence type="ECO:0000259" key="2">
    <source>
        <dbReference type="Pfam" id="PF00892"/>
    </source>
</evidence>
<name>A0A7D3UWK5_9VIRU</name>
<protein>
    <submittedName>
        <fullName evidence="3">Small multidrug resistance protein</fullName>
    </submittedName>
</protein>
<evidence type="ECO:0000313" key="3">
    <source>
        <dbReference type="EMBL" id="QKF94909.1"/>
    </source>
</evidence>
<dbReference type="EMBL" id="MT418681">
    <property type="protein sequence ID" value="QKF94909.1"/>
    <property type="molecule type" value="Genomic_DNA"/>
</dbReference>
<dbReference type="InterPro" id="IPR000620">
    <property type="entry name" value="EamA_dom"/>
</dbReference>
<dbReference type="InterPro" id="IPR037185">
    <property type="entry name" value="EmrE-like"/>
</dbReference>
<feature type="domain" description="EamA" evidence="2">
    <location>
        <begin position="8"/>
        <end position="103"/>
    </location>
</feature>
<dbReference type="SUPFAM" id="SSF103481">
    <property type="entry name" value="Multidrug resistance efflux transporter EmrE"/>
    <property type="match status" value="1"/>
</dbReference>
<keyword evidence="1" id="KW-1133">Transmembrane helix</keyword>
<feature type="transmembrane region" description="Helical" evidence="1">
    <location>
        <begin position="6"/>
        <end position="22"/>
    </location>
</feature>
<evidence type="ECO:0000256" key="1">
    <source>
        <dbReference type="SAM" id="Phobius"/>
    </source>
</evidence>
<gene>
    <name evidence="3" type="ORF">Fadolivirus_2_23</name>
</gene>
<organism evidence="3">
    <name type="scientific">Fadolivirus 2</name>
    <dbReference type="NCBI Taxonomy" id="2740747"/>
    <lineage>
        <taxon>Viruses</taxon>
        <taxon>Varidnaviria</taxon>
        <taxon>Bamfordvirae</taxon>
        <taxon>Nucleocytoviricota</taxon>
        <taxon>Megaviricetes</taxon>
        <taxon>Imitervirales</taxon>
        <taxon>Mimiviridae</taxon>
        <taxon>Klosneuvirinae</taxon>
        <taxon>Fadolivirus</taxon>
    </lineage>
</organism>
<dbReference type="GO" id="GO:0016020">
    <property type="term" value="C:membrane"/>
    <property type="evidence" value="ECO:0007669"/>
    <property type="project" value="InterPro"/>
</dbReference>
<sequence length="104" mass="11850">MNILDPLFIITIVFSAAHIPFIKKYNNTNSFIWLIFAIISYICAFLLYIKLLKNNNIATTYPLIKISAIILVIFTGILLFNEKLSKQNILGMFLGLTSICLLSY</sequence>
<reference evidence="3" key="1">
    <citation type="submission" date="2020-04" db="EMBL/GenBank/DDBJ databases">
        <title>Advantages and limits of metagenomic assembly and binning of a giant virus.</title>
        <authorList>
            <person name="Schulz F."/>
            <person name="Andreani J."/>
            <person name="Francis R."/>
            <person name="Boudjemaa H."/>
            <person name="Bou Khalil J.Y."/>
            <person name="Lee J."/>
            <person name="La Scola B."/>
            <person name="Woyke T."/>
        </authorList>
    </citation>
    <scope>NUCLEOTIDE SEQUENCE</scope>
    <source>
        <strain evidence="3">FV2/VV64</strain>
    </source>
</reference>
<accession>A0A7D3UWK5</accession>
<keyword evidence="1" id="KW-0812">Transmembrane</keyword>
<proteinExistence type="predicted"/>